<dbReference type="OrthoDB" id="9813713at2"/>
<accession>A0A2N9JGX1</accession>
<name>A0A2N9JGX1_9ACTN</name>
<evidence type="ECO:0000313" key="1">
    <source>
        <dbReference type="EMBL" id="SPD87344.1"/>
    </source>
</evidence>
<dbReference type="GO" id="GO:0015035">
    <property type="term" value="F:protein-disulfide reductase activity"/>
    <property type="evidence" value="ECO:0007669"/>
    <property type="project" value="InterPro"/>
</dbReference>
<evidence type="ECO:0000313" key="2">
    <source>
        <dbReference type="Proteomes" id="UP000238164"/>
    </source>
</evidence>
<dbReference type="Pfam" id="PF04134">
    <property type="entry name" value="DCC1-like"/>
    <property type="match status" value="1"/>
</dbReference>
<dbReference type="Proteomes" id="UP000238164">
    <property type="component" value="Chromosome 1"/>
</dbReference>
<organism evidence="1 2">
    <name type="scientific">Micropruina glycogenica</name>
    <dbReference type="NCBI Taxonomy" id="75385"/>
    <lineage>
        <taxon>Bacteria</taxon>
        <taxon>Bacillati</taxon>
        <taxon>Actinomycetota</taxon>
        <taxon>Actinomycetes</taxon>
        <taxon>Propionibacteriales</taxon>
        <taxon>Nocardioidaceae</taxon>
        <taxon>Micropruina</taxon>
    </lineage>
</organism>
<dbReference type="RefSeq" id="WP_105186102.1">
    <property type="nucleotide sequence ID" value="NZ_BAAAGO010000004.1"/>
</dbReference>
<reference evidence="1 2" key="1">
    <citation type="submission" date="2018-02" db="EMBL/GenBank/DDBJ databases">
        <authorList>
            <person name="Cohen D.B."/>
            <person name="Kent A.D."/>
        </authorList>
    </citation>
    <scope>NUCLEOTIDE SEQUENCE [LARGE SCALE GENOMIC DNA]</scope>
    <source>
        <strain evidence="1">1</strain>
    </source>
</reference>
<protein>
    <recommendedName>
        <fullName evidence="3">Thiol-disulfide oxidoreductase</fullName>
    </recommendedName>
</protein>
<dbReference type="InterPro" id="IPR007263">
    <property type="entry name" value="DCC1-like"/>
</dbReference>
<gene>
    <name evidence="1" type="ORF">MPLG2_2314</name>
</gene>
<dbReference type="KEGG" id="mgg:MPLG2_2314"/>
<keyword evidence="2" id="KW-1185">Reference proteome</keyword>
<evidence type="ECO:0008006" key="3">
    <source>
        <dbReference type="Google" id="ProtNLM"/>
    </source>
</evidence>
<dbReference type="EMBL" id="LT985188">
    <property type="protein sequence ID" value="SPD87344.1"/>
    <property type="molecule type" value="Genomic_DNA"/>
</dbReference>
<dbReference type="AlphaFoldDB" id="A0A2N9JGX1"/>
<proteinExistence type="predicted"/>
<sequence>MALLLYDADCGFCTRSAAWLKGRLPHLRIEPLQRADLDALGVDEVRAAREIPFVAGSSVSYGAEAIGRALATGGGLWRLAGLVLSRPPVLWLARPVYALVAANRHRLPGGTATCRLDGP</sequence>